<keyword evidence="3" id="KW-1185">Reference proteome</keyword>
<proteinExistence type="predicted"/>
<dbReference type="AlphaFoldDB" id="A0A183GKI2"/>
<dbReference type="WBParaSite" id="HPBE_0002320201-mRNA-1">
    <property type="protein sequence ID" value="HPBE_0002320201-mRNA-1"/>
    <property type="gene ID" value="HPBE_0002320201"/>
</dbReference>
<dbReference type="Proteomes" id="UP000050761">
    <property type="component" value="Unassembled WGS sequence"/>
</dbReference>
<protein>
    <submittedName>
        <fullName evidence="2 4">Uncharacterized protein</fullName>
    </submittedName>
</protein>
<evidence type="ECO:0000313" key="4">
    <source>
        <dbReference type="WBParaSite" id="HPBE_0002320201-mRNA-1"/>
    </source>
</evidence>
<reference evidence="2 3" key="1">
    <citation type="submission" date="2018-11" db="EMBL/GenBank/DDBJ databases">
        <authorList>
            <consortium name="Pathogen Informatics"/>
        </authorList>
    </citation>
    <scope>NUCLEOTIDE SEQUENCE [LARGE SCALE GENOMIC DNA]</scope>
</reference>
<feature type="region of interest" description="Disordered" evidence="1">
    <location>
        <begin position="1"/>
        <end position="57"/>
    </location>
</feature>
<evidence type="ECO:0000313" key="3">
    <source>
        <dbReference type="Proteomes" id="UP000050761"/>
    </source>
</evidence>
<sequence>MNGREGQLRLSGLAAEKDEPVRESPYATASFDGAGTGGGGAGVRFSDRRRHHERHPSRRFASLRASCGVLAAQTAVVVVILKALTAVRLCLHTDI</sequence>
<evidence type="ECO:0000256" key="1">
    <source>
        <dbReference type="SAM" id="MobiDB-lite"/>
    </source>
</evidence>
<organism evidence="3 4">
    <name type="scientific">Heligmosomoides polygyrus</name>
    <name type="common">Parasitic roundworm</name>
    <dbReference type="NCBI Taxonomy" id="6339"/>
    <lineage>
        <taxon>Eukaryota</taxon>
        <taxon>Metazoa</taxon>
        <taxon>Ecdysozoa</taxon>
        <taxon>Nematoda</taxon>
        <taxon>Chromadorea</taxon>
        <taxon>Rhabditida</taxon>
        <taxon>Rhabditina</taxon>
        <taxon>Rhabditomorpha</taxon>
        <taxon>Strongyloidea</taxon>
        <taxon>Heligmosomidae</taxon>
        <taxon>Heligmosomoides</taxon>
    </lineage>
</organism>
<accession>A0A3P8GRB8</accession>
<accession>A0A183GKI2</accession>
<evidence type="ECO:0000313" key="2">
    <source>
        <dbReference type="EMBL" id="VDP37209.1"/>
    </source>
</evidence>
<feature type="compositionally biased region" description="Basic residues" evidence="1">
    <location>
        <begin position="47"/>
        <end position="57"/>
    </location>
</feature>
<gene>
    <name evidence="2" type="ORF">HPBE_LOCUS23201</name>
</gene>
<dbReference type="EMBL" id="UZAH01034784">
    <property type="protein sequence ID" value="VDP37209.1"/>
    <property type="molecule type" value="Genomic_DNA"/>
</dbReference>
<reference evidence="4" key="2">
    <citation type="submission" date="2019-09" db="UniProtKB">
        <authorList>
            <consortium name="WormBaseParasite"/>
        </authorList>
    </citation>
    <scope>IDENTIFICATION</scope>
</reference>
<name>A0A183GKI2_HELPZ</name>